<proteinExistence type="predicted"/>
<dbReference type="EMBL" id="FONX01000004">
    <property type="protein sequence ID" value="SFE72877.1"/>
    <property type="molecule type" value="Genomic_DNA"/>
</dbReference>
<evidence type="ECO:0000313" key="3">
    <source>
        <dbReference type="Proteomes" id="UP000199119"/>
    </source>
</evidence>
<dbReference type="CDD" id="cd16328">
    <property type="entry name" value="RseA_N"/>
    <property type="match status" value="1"/>
</dbReference>
<gene>
    <name evidence="2" type="ORF">SAMN04489711_104351</name>
</gene>
<dbReference type="RefSeq" id="WP_092939256.1">
    <property type="nucleotide sequence ID" value="NZ_FONX01000004.1"/>
</dbReference>
<dbReference type="InterPro" id="IPR036147">
    <property type="entry name" value="Anti-sigma_E_RseA_N_sf"/>
</dbReference>
<keyword evidence="3" id="KW-1185">Reference proteome</keyword>
<evidence type="ECO:0000313" key="2">
    <source>
        <dbReference type="EMBL" id="SFE72877.1"/>
    </source>
</evidence>
<dbReference type="Proteomes" id="UP000199119">
    <property type="component" value="Unassembled WGS sequence"/>
</dbReference>
<dbReference type="PANTHER" id="PTHR38104:SF1">
    <property type="entry name" value="ANTI-SIGMA-E FACTOR RSEA"/>
    <property type="match status" value="1"/>
</dbReference>
<name>A0A1I2CX28_9BURK</name>
<dbReference type="PANTHER" id="PTHR38104">
    <property type="match status" value="1"/>
</dbReference>
<evidence type="ECO:0000259" key="1">
    <source>
        <dbReference type="Pfam" id="PF03872"/>
    </source>
</evidence>
<reference evidence="3" key="1">
    <citation type="submission" date="2016-10" db="EMBL/GenBank/DDBJ databases">
        <authorList>
            <person name="Varghese N."/>
            <person name="Submissions S."/>
        </authorList>
    </citation>
    <scope>NUCLEOTIDE SEQUENCE [LARGE SCALE GENOMIC DNA]</scope>
    <source>
        <strain evidence="3">DSM 27981</strain>
    </source>
</reference>
<dbReference type="InterPro" id="IPR052383">
    <property type="entry name" value="Anti-sigma-E_RseA-like"/>
</dbReference>
<dbReference type="OrthoDB" id="8561243at2"/>
<protein>
    <submittedName>
        <fullName evidence="2">Anti sigma-E protein, RseA</fullName>
    </submittedName>
</protein>
<dbReference type="SUPFAM" id="SSF89069">
    <property type="entry name" value="N-terminal, cytoplasmic domain of anti-sigmaE factor RseA"/>
    <property type="match status" value="1"/>
</dbReference>
<feature type="domain" description="Anti sigma-E protein RseA N-terminal" evidence="1">
    <location>
        <begin position="8"/>
        <end position="93"/>
    </location>
</feature>
<dbReference type="STRING" id="1177982.SAMN04489711_104351"/>
<sequence length="204" mass="21313">MNTNDDVMMREQLSALADGQLQGEDFARAVAFACTEAGREQWQMHHLVGDVLRSAELAAPARPLLLDRLREQLAQEPLPQALAAGELTQVAPQSPALADAKVANAGVFQWKMVAGLASMAAVAAIGWGTYAGSVASQGGGAQLASASSSTLAVADGSNGSSQQVMLRDPRLDELLAAHRQFGSTSSLQMPAGFLRNASFDPPAR</sequence>
<dbReference type="Pfam" id="PF03872">
    <property type="entry name" value="RseA_N"/>
    <property type="match status" value="1"/>
</dbReference>
<dbReference type="Gene3D" id="1.10.10.880">
    <property type="entry name" value="Anti sigma-E protein RseA, N-terminal domain"/>
    <property type="match status" value="1"/>
</dbReference>
<accession>A0A1I2CX28</accession>
<dbReference type="GO" id="GO:0016989">
    <property type="term" value="F:sigma factor antagonist activity"/>
    <property type="evidence" value="ECO:0007669"/>
    <property type="project" value="InterPro"/>
</dbReference>
<dbReference type="AlphaFoldDB" id="A0A1I2CX28"/>
<organism evidence="2 3">
    <name type="scientific">Paracidovorax wautersii</name>
    <dbReference type="NCBI Taxonomy" id="1177982"/>
    <lineage>
        <taxon>Bacteria</taxon>
        <taxon>Pseudomonadati</taxon>
        <taxon>Pseudomonadota</taxon>
        <taxon>Betaproteobacteria</taxon>
        <taxon>Burkholderiales</taxon>
        <taxon>Comamonadaceae</taxon>
        <taxon>Paracidovorax</taxon>
    </lineage>
</organism>
<dbReference type="InterPro" id="IPR005572">
    <property type="entry name" value="Anti-sigma_E_RseA_N"/>
</dbReference>